<accession>A0A9W6WKL9</accession>
<evidence type="ECO:0000256" key="1">
    <source>
        <dbReference type="SAM" id="MobiDB-lite"/>
    </source>
</evidence>
<sequence length="121" mass="13930">MSADRENNEEAIASPVSNTEFDPEVIKAKHPHLKLSGRIINVMSQLPHQIYKKKENEWDVKRLRGNSALYSSNSFLDQQTNWETHLVAWTGELLTQIDDPIPRSIPHGTKIENDPLWKTRS</sequence>
<evidence type="ECO:0000313" key="2">
    <source>
        <dbReference type="EMBL" id="GME76724.1"/>
    </source>
</evidence>
<dbReference type="EMBL" id="BSXN01002481">
    <property type="protein sequence ID" value="GME76724.1"/>
    <property type="molecule type" value="Genomic_DNA"/>
</dbReference>
<keyword evidence="3" id="KW-1185">Reference proteome</keyword>
<reference evidence="2" key="1">
    <citation type="submission" date="2023-04" db="EMBL/GenBank/DDBJ databases">
        <title>Candida boidinii NBRC 10035.</title>
        <authorList>
            <person name="Ichikawa N."/>
            <person name="Sato H."/>
            <person name="Tonouchi N."/>
        </authorList>
    </citation>
    <scope>NUCLEOTIDE SEQUENCE</scope>
    <source>
        <strain evidence="2">NBRC 10035</strain>
    </source>
</reference>
<dbReference type="Proteomes" id="UP001165120">
    <property type="component" value="Unassembled WGS sequence"/>
</dbReference>
<dbReference type="AlphaFoldDB" id="A0A9W6WKL9"/>
<feature type="region of interest" description="Disordered" evidence="1">
    <location>
        <begin position="100"/>
        <end position="121"/>
    </location>
</feature>
<dbReference type="Gene3D" id="3.40.50.2000">
    <property type="entry name" value="Glycogen Phosphorylase B"/>
    <property type="match status" value="1"/>
</dbReference>
<evidence type="ECO:0000313" key="3">
    <source>
        <dbReference type="Proteomes" id="UP001165120"/>
    </source>
</evidence>
<protein>
    <submittedName>
        <fullName evidence="2">Unnamed protein product</fullName>
    </submittedName>
</protein>
<name>A0A9W6WKL9_CANBO</name>
<comment type="caution">
    <text evidence="2">The sequence shown here is derived from an EMBL/GenBank/DDBJ whole genome shotgun (WGS) entry which is preliminary data.</text>
</comment>
<gene>
    <name evidence="2" type="ORF">Cboi02_000528800</name>
</gene>
<proteinExistence type="predicted"/>
<feature type="compositionally biased region" description="Basic and acidic residues" evidence="1">
    <location>
        <begin position="109"/>
        <end position="121"/>
    </location>
</feature>
<organism evidence="2 3">
    <name type="scientific">Candida boidinii</name>
    <name type="common">Yeast</name>
    <dbReference type="NCBI Taxonomy" id="5477"/>
    <lineage>
        <taxon>Eukaryota</taxon>
        <taxon>Fungi</taxon>
        <taxon>Dikarya</taxon>
        <taxon>Ascomycota</taxon>
        <taxon>Saccharomycotina</taxon>
        <taxon>Pichiomycetes</taxon>
        <taxon>Pichiales</taxon>
        <taxon>Pichiaceae</taxon>
        <taxon>Ogataea</taxon>
        <taxon>Ogataea/Candida clade</taxon>
    </lineage>
</organism>